<dbReference type="Gene3D" id="3.30.2020.40">
    <property type="entry name" value="Uncharacterised protein PF10387, DUF2442"/>
    <property type="match status" value="1"/>
</dbReference>
<sequence>MEISDLEFETANMKGKRAQIGPVATSARFDADHDAIVVELDNGAFVGFPVEKLQDLQGASASQLNNIVVEAMGLGLHWPDIDADLYVPTLMEGIFGSRKWMAAQLGLTGGKAKSDTKATSSRLNGLKGGRPKKNATA</sequence>
<dbReference type="EMBL" id="JAAXEP010000011">
    <property type="protein sequence ID" value="MBY5630610.1"/>
    <property type="molecule type" value="Genomic_DNA"/>
</dbReference>
<dbReference type="InterPro" id="IPR018841">
    <property type="entry name" value="DUF2442"/>
</dbReference>
<dbReference type="AlphaFoldDB" id="A0AAJ1EFP8"/>
<reference evidence="2" key="1">
    <citation type="submission" date="2020-04" db="EMBL/GenBank/DDBJ databases">
        <title>Global-level population genomics supports evidence of horizontal gene transfer on evolution of Rhizobia in Lentils.</title>
        <authorList>
            <person name="Gai Y."/>
            <person name="Cook D."/>
            <person name="Riely B."/>
        </authorList>
    </citation>
    <scope>NUCLEOTIDE SEQUENCE</scope>
    <source>
        <strain evidence="2">Derici101B</strain>
    </source>
</reference>
<feature type="region of interest" description="Disordered" evidence="1">
    <location>
        <begin position="108"/>
        <end position="137"/>
    </location>
</feature>
<evidence type="ECO:0000313" key="3">
    <source>
        <dbReference type="Proteomes" id="UP000825699"/>
    </source>
</evidence>
<dbReference type="Proteomes" id="UP000825699">
    <property type="component" value="Unassembled WGS sequence"/>
</dbReference>
<name>A0AAJ1EFP8_RHILE</name>
<proteinExistence type="predicted"/>
<comment type="caution">
    <text evidence="2">The sequence shown here is derived from an EMBL/GenBank/DDBJ whole genome shotgun (WGS) entry which is preliminary data.</text>
</comment>
<evidence type="ECO:0000256" key="1">
    <source>
        <dbReference type="SAM" id="MobiDB-lite"/>
    </source>
</evidence>
<gene>
    <name evidence="2" type="ORF">HFO42_21200</name>
</gene>
<organism evidence="2 3">
    <name type="scientific">Rhizobium leguminosarum</name>
    <dbReference type="NCBI Taxonomy" id="384"/>
    <lineage>
        <taxon>Bacteria</taxon>
        <taxon>Pseudomonadati</taxon>
        <taxon>Pseudomonadota</taxon>
        <taxon>Alphaproteobacteria</taxon>
        <taxon>Hyphomicrobiales</taxon>
        <taxon>Rhizobiaceae</taxon>
        <taxon>Rhizobium/Agrobacterium group</taxon>
        <taxon>Rhizobium</taxon>
    </lineage>
</organism>
<protein>
    <submittedName>
        <fullName evidence="2">DUF2442 domain-containing protein</fullName>
    </submittedName>
</protein>
<evidence type="ECO:0000313" key="2">
    <source>
        <dbReference type="EMBL" id="MBY5630610.1"/>
    </source>
</evidence>
<dbReference type="Pfam" id="PF10387">
    <property type="entry name" value="DUF2442"/>
    <property type="match status" value="1"/>
</dbReference>
<accession>A0AAJ1EFP8</accession>